<dbReference type="InterPro" id="IPR050902">
    <property type="entry name" value="ABC_Transporter_SBP"/>
</dbReference>
<name>A0A371JTV5_9FLAO</name>
<evidence type="ECO:0000259" key="1">
    <source>
        <dbReference type="PROSITE" id="PS50983"/>
    </source>
</evidence>
<dbReference type="PROSITE" id="PS50983">
    <property type="entry name" value="FE_B12_PBP"/>
    <property type="match status" value="1"/>
</dbReference>
<dbReference type="Proteomes" id="UP000261828">
    <property type="component" value="Unassembled WGS sequence"/>
</dbReference>
<dbReference type="CDD" id="cd01141">
    <property type="entry name" value="TroA_d"/>
    <property type="match status" value="1"/>
</dbReference>
<protein>
    <submittedName>
        <fullName evidence="2">ABC transporter substrate-binding protein</fullName>
    </submittedName>
</protein>
<dbReference type="RefSeq" id="WP_116183135.1">
    <property type="nucleotide sequence ID" value="NZ_QTJX01000001.1"/>
</dbReference>
<gene>
    <name evidence="2" type="ORF">DX873_03535</name>
</gene>
<dbReference type="SUPFAM" id="SSF53807">
    <property type="entry name" value="Helical backbone' metal receptor"/>
    <property type="match status" value="1"/>
</dbReference>
<reference evidence="2 3" key="1">
    <citation type="submission" date="2018-08" db="EMBL/GenBank/DDBJ databases">
        <title>Muricauda nanhaiensis sp. nov., isolated from seawater of the South China Sea.</title>
        <authorList>
            <person name="Dang Y."/>
        </authorList>
    </citation>
    <scope>NUCLEOTIDE SEQUENCE [LARGE SCALE GENOMIC DNA]</scope>
    <source>
        <strain evidence="2 3">SM1704</strain>
    </source>
</reference>
<evidence type="ECO:0000313" key="3">
    <source>
        <dbReference type="Proteomes" id="UP000261828"/>
    </source>
</evidence>
<dbReference type="GO" id="GO:0071281">
    <property type="term" value="P:cellular response to iron ion"/>
    <property type="evidence" value="ECO:0007669"/>
    <property type="project" value="TreeGrafter"/>
</dbReference>
<keyword evidence="3" id="KW-1185">Reference proteome</keyword>
<organism evidence="2 3">
    <name type="scientific">Flagellimonas nanhaiensis</name>
    <dbReference type="NCBI Taxonomy" id="2292706"/>
    <lineage>
        <taxon>Bacteria</taxon>
        <taxon>Pseudomonadati</taxon>
        <taxon>Bacteroidota</taxon>
        <taxon>Flavobacteriia</taxon>
        <taxon>Flavobacteriales</taxon>
        <taxon>Flavobacteriaceae</taxon>
        <taxon>Flagellimonas</taxon>
    </lineage>
</organism>
<sequence>MTLQQLSTLLCSVFFLTILGSCGKKNKSAHIEQNNTPSNIQYAKGFTVQKNKDFTVIEVHSAWPGAEVSFKYALVPKEKLAFISLPSDAYTAIVATPVERLAVTSTTHIPSLEALGELEAIVGFPGTDHISSTNARALVDNGSIVELGSNENINTEIILELKPEMVMGFGINDTNKAYKTVEQSGIPVIYNGDWVEQTPLGKAEWIKFFAPFFQKEAKADSIFSQIEKSYNEAKSLAKKAKQKPTVLTGGLYKDVWYITGGKSWMAQFLKDANADYIWSHTDENGSIGMSLESVLEKAQNADIWLNPSMHTSYAELKNANAHHEQFKAFREKKIYSNAIKKGATGGLIFYELASQRPDLVLKDIISILHPTLVPDYEPHFFMPLQ</sequence>
<dbReference type="PANTHER" id="PTHR30535:SF34">
    <property type="entry name" value="MOLYBDATE-BINDING PROTEIN MOLA"/>
    <property type="match status" value="1"/>
</dbReference>
<dbReference type="EMBL" id="QTJX01000001">
    <property type="protein sequence ID" value="RDY61252.1"/>
    <property type="molecule type" value="Genomic_DNA"/>
</dbReference>
<feature type="domain" description="Fe/B12 periplasmic-binding" evidence="1">
    <location>
        <begin position="100"/>
        <end position="372"/>
    </location>
</feature>
<dbReference type="InterPro" id="IPR002491">
    <property type="entry name" value="ABC_transptr_periplasmic_BD"/>
</dbReference>
<accession>A0A371JTV5</accession>
<evidence type="ECO:0000313" key="2">
    <source>
        <dbReference type="EMBL" id="RDY61252.1"/>
    </source>
</evidence>
<dbReference type="Pfam" id="PF01497">
    <property type="entry name" value="Peripla_BP_2"/>
    <property type="match status" value="1"/>
</dbReference>
<dbReference type="AlphaFoldDB" id="A0A371JTV5"/>
<dbReference type="OrthoDB" id="9812528at2"/>
<proteinExistence type="predicted"/>
<dbReference type="Gene3D" id="3.40.50.1980">
    <property type="entry name" value="Nitrogenase molybdenum iron protein domain"/>
    <property type="match status" value="2"/>
</dbReference>
<dbReference type="PANTHER" id="PTHR30535">
    <property type="entry name" value="VITAMIN B12-BINDING PROTEIN"/>
    <property type="match status" value="1"/>
</dbReference>
<comment type="caution">
    <text evidence="2">The sequence shown here is derived from an EMBL/GenBank/DDBJ whole genome shotgun (WGS) entry which is preliminary data.</text>
</comment>